<dbReference type="EMBL" id="CP064981">
    <property type="protein sequence ID" value="QQR92225.1"/>
    <property type="molecule type" value="Genomic_DNA"/>
</dbReference>
<reference evidence="1" key="1">
    <citation type="submission" date="2020-11" db="EMBL/GenBank/DDBJ databases">
        <title>Connecting structure to function with the recovery of over 1000 high-quality activated sludge metagenome-assembled genomes encoding full-length rRNA genes using long-read sequencing.</title>
        <authorList>
            <person name="Singleton C.M."/>
            <person name="Petriglieri F."/>
            <person name="Kristensen J.M."/>
            <person name="Kirkegaard R.H."/>
            <person name="Michaelsen T.Y."/>
            <person name="Andersen M.H."/>
            <person name="Karst S.M."/>
            <person name="Dueholm M.S."/>
            <person name="Nielsen P.H."/>
            <person name="Albertsen M."/>
        </authorList>
    </citation>
    <scope>NUCLEOTIDE SEQUENCE</scope>
    <source>
        <strain evidence="1">Fred_18-Q3-R57-64_BAT3C.431</strain>
    </source>
</reference>
<proteinExistence type="predicted"/>
<dbReference type="AlphaFoldDB" id="A0A7T9I1A9"/>
<accession>A0A7T9I1A9</accession>
<sequence length="130" mass="15047">MALQLLAYTPAAYEKNLSSMLKQFQQLEMKLYFVASNHALTRYILQQRELESSLKHVQLLHAKNATELLQHIRSLESHSNSKRSCGVIISPFSQLVDHMQGYEQNQYVGQVEKLLDRLEQQGMMVVKVEQ</sequence>
<dbReference type="Proteomes" id="UP000596004">
    <property type="component" value="Chromosome"/>
</dbReference>
<protein>
    <submittedName>
        <fullName evidence="1">Uncharacterized protein</fullName>
    </submittedName>
</protein>
<organism evidence="1">
    <name type="scientific">Candidatus Iainarchaeum sp</name>
    <dbReference type="NCBI Taxonomy" id="3101447"/>
    <lineage>
        <taxon>Archaea</taxon>
        <taxon>Candidatus Iainarchaeota</taxon>
        <taxon>Candidatus Iainarchaeia</taxon>
        <taxon>Candidatus Iainarchaeales</taxon>
        <taxon>Candidatus Iainarchaeaceae</taxon>
        <taxon>Candidatus Iainarchaeum</taxon>
    </lineage>
</organism>
<evidence type="ECO:0000313" key="1">
    <source>
        <dbReference type="EMBL" id="QQR92225.1"/>
    </source>
</evidence>
<gene>
    <name evidence="1" type="ORF">IPJ89_03620</name>
</gene>
<name>A0A7T9I1A9_9ARCH</name>